<keyword evidence="3 5" id="KW-1133">Transmembrane helix</keyword>
<evidence type="ECO:0000313" key="7">
    <source>
        <dbReference type="EMBL" id="OWP63275.1"/>
    </source>
</evidence>
<organism evidence="7 8">
    <name type="scientific">Hymenobacter amundsenii</name>
    <dbReference type="NCBI Taxonomy" id="2006685"/>
    <lineage>
        <taxon>Bacteria</taxon>
        <taxon>Pseudomonadati</taxon>
        <taxon>Bacteroidota</taxon>
        <taxon>Cytophagia</taxon>
        <taxon>Cytophagales</taxon>
        <taxon>Hymenobacteraceae</taxon>
        <taxon>Hymenobacter</taxon>
    </lineage>
</organism>
<dbReference type="GO" id="GO:0022857">
    <property type="term" value="F:transmembrane transporter activity"/>
    <property type="evidence" value="ECO:0007669"/>
    <property type="project" value="InterPro"/>
</dbReference>
<dbReference type="AlphaFoldDB" id="A0A2D0AFU4"/>
<dbReference type="InterPro" id="IPR036259">
    <property type="entry name" value="MFS_trans_sf"/>
</dbReference>
<name>A0A2D0AFU4_9BACT</name>
<evidence type="ECO:0000256" key="4">
    <source>
        <dbReference type="ARBA" id="ARBA00023136"/>
    </source>
</evidence>
<comment type="subcellular location">
    <subcellularLocation>
        <location evidence="1">Membrane</location>
        <topology evidence="1">Multi-pass membrane protein</topology>
    </subcellularLocation>
</comment>
<feature type="transmembrane region" description="Helical" evidence="5">
    <location>
        <begin position="145"/>
        <end position="164"/>
    </location>
</feature>
<feature type="transmembrane region" description="Helical" evidence="5">
    <location>
        <begin position="245"/>
        <end position="265"/>
    </location>
</feature>
<evidence type="ECO:0000256" key="5">
    <source>
        <dbReference type="SAM" id="Phobius"/>
    </source>
</evidence>
<feature type="transmembrane region" description="Helical" evidence="5">
    <location>
        <begin position="81"/>
        <end position="100"/>
    </location>
</feature>
<dbReference type="Pfam" id="PF07690">
    <property type="entry name" value="MFS_1"/>
    <property type="match status" value="1"/>
</dbReference>
<feature type="domain" description="Major facilitator superfamily (MFS) profile" evidence="6">
    <location>
        <begin position="16"/>
        <end position="385"/>
    </location>
</feature>
<comment type="caution">
    <text evidence="7">The sequence shown here is derived from an EMBL/GenBank/DDBJ whole genome shotgun (WGS) entry which is preliminary data.</text>
</comment>
<dbReference type="PANTHER" id="PTHR23514">
    <property type="entry name" value="BYPASS OF STOP CODON PROTEIN 6"/>
    <property type="match status" value="1"/>
</dbReference>
<dbReference type="PANTHER" id="PTHR23514:SF13">
    <property type="entry name" value="INNER MEMBRANE PROTEIN YBJJ"/>
    <property type="match status" value="1"/>
</dbReference>
<feature type="transmembrane region" description="Helical" evidence="5">
    <location>
        <begin position="211"/>
        <end position="233"/>
    </location>
</feature>
<feature type="transmembrane region" description="Helical" evidence="5">
    <location>
        <begin position="277"/>
        <end position="295"/>
    </location>
</feature>
<dbReference type="EMBL" id="NIRR01000013">
    <property type="protein sequence ID" value="OWP63275.1"/>
    <property type="molecule type" value="Genomic_DNA"/>
</dbReference>
<dbReference type="InterPro" id="IPR020846">
    <property type="entry name" value="MFS_dom"/>
</dbReference>
<protein>
    <submittedName>
        <fullName evidence="7">MFS transporter</fullName>
    </submittedName>
</protein>
<dbReference type="InterPro" id="IPR011701">
    <property type="entry name" value="MFS"/>
</dbReference>
<dbReference type="SUPFAM" id="SSF103473">
    <property type="entry name" value="MFS general substrate transporter"/>
    <property type="match status" value="1"/>
</dbReference>
<proteinExistence type="predicted"/>
<dbReference type="GO" id="GO:0016020">
    <property type="term" value="C:membrane"/>
    <property type="evidence" value="ECO:0007669"/>
    <property type="project" value="UniProtKB-SubCell"/>
</dbReference>
<reference evidence="7 8" key="1">
    <citation type="submission" date="2017-06" db="EMBL/GenBank/DDBJ databases">
        <title>Hymenobacter amundsenii sp. nov. isolated from regoliths in Antarctica.</title>
        <authorList>
            <person name="Sedlacek I."/>
            <person name="Kralova S."/>
            <person name="Pantucek R."/>
            <person name="Svec P."/>
            <person name="Holochova P."/>
            <person name="Stankova E."/>
            <person name="Vrbovska V."/>
            <person name="Busse H.-J."/>
        </authorList>
    </citation>
    <scope>NUCLEOTIDE SEQUENCE [LARGE SCALE GENOMIC DNA]</scope>
    <source>
        <strain evidence="7 8">CCM 8682</strain>
    </source>
</reference>
<dbReference type="Proteomes" id="UP000197277">
    <property type="component" value="Unassembled WGS sequence"/>
</dbReference>
<accession>A0A2D0AFU4</accession>
<feature type="transmembrane region" description="Helical" evidence="5">
    <location>
        <begin position="332"/>
        <end position="356"/>
    </location>
</feature>
<dbReference type="CDD" id="cd17393">
    <property type="entry name" value="MFS_MosC_like"/>
    <property type="match status" value="1"/>
</dbReference>
<keyword evidence="8" id="KW-1185">Reference proteome</keyword>
<keyword evidence="4 5" id="KW-0472">Membrane</keyword>
<evidence type="ECO:0000256" key="3">
    <source>
        <dbReference type="ARBA" id="ARBA00022989"/>
    </source>
</evidence>
<dbReference type="RefSeq" id="WP_088464242.1">
    <property type="nucleotide sequence ID" value="NZ_NIRR01000013.1"/>
</dbReference>
<feature type="transmembrane region" description="Helical" evidence="5">
    <location>
        <begin position="51"/>
        <end position="74"/>
    </location>
</feature>
<sequence length="385" mass="39652">MPPSLLTSPAPEAHRYRQAVAASFLLQGLCFSTWAARIPTVQHQLGLSEAALGGVLLAVPVGSLAALPLAGWLVARFGSRLVAQLGLLLYALGLPLLGLASSVPQLLAALALFGVAGNLANISINTQAVGVEALYGRSILASFHGVWSVAGFLGAGLGTVLIAWGVPPLFHFLLVGGTVLLGLLLTRANLLPHDAPRPADTPLFVLPDKSLLLLGVLAFCSLLCEGTMFDWSGVYFRQIVRAPPAWVGLGFAAFMALMATGRFVADWFTDRFGRRRTLVLSGLLEAAGLTLAVVWPTLLTATVGFMLVGLGVSAVVPLVYGAAGRATTMPAGVALAAVTTVGFAGFLLGPPLIGFVAGLSSLRVSFALVAGMGLAVAALGSRVKE</sequence>
<gene>
    <name evidence="7" type="ORF">CDA63_09625</name>
</gene>
<evidence type="ECO:0000256" key="2">
    <source>
        <dbReference type="ARBA" id="ARBA00022692"/>
    </source>
</evidence>
<evidence type="ECO:0000256" key="1">
    <source>
        <dbReference type="ARBA" id="ARBA00004141"/>
    </source>
</evidence>
<evidence type="ECO:0000313" key="8">
    <source>
        <dbReference type="Proteomes" id="UP000197277"/>
    </source>
</evidence>
<dbReference type="InterPro" id="IPR051788">
    <property type="entry name" value="MFS_Transporter"/>
</dbReference>
<keyword evidence="2 5" id="KW-0812">Transmembrane</keyword>
<feature type="transmembrane region" description="Helical" evidence="5">
    <location>
        <begin position="362"/>
        <end position="380"/>
    </location>
</feature>
<dbReference type="PROSITE" id="PS50850">
    <property type="entry name" value="MFS"/>
    <property type="match status" value="1"/>
</dbReference>
<evidence type="ECO:0000259" key="6">
    <source>
        <dbReference type="PROSITE" id="PS50850"/>
    </source>
</evidence>
<feature type="transmembrane region" description="Helical" evidence="5">
    <location>
        <begin position="170"/>
        <end position="190"/>
    </location>
</feature>
<dbReference type="Gene3D" id="1.20.1250.20">
    <property type="entry name" value="MFS general substrate transporter like domains"/>
    <property type="match status" value="2"/>
</dbReference>
<feature type="transmembrane region" description="Helical" evidence="5">
    <location>
        <begin position="106"/>
        <end position="124"/>
    </location>
</feature>
<feature type="transmembrane region" description="Helical" evidence="5">
    <location>
        <begin position="301"/>
        <end position="320"/>
    </location>
</feature>
<dbReference type="OrthoDB" id="9809599at2"/>